<evidence type="ECO:0000313" key="2">
    <source>
        <dbReference type="Proteomes" id="UP001070176"/>
    </source>
</evidence>
<proteinExistence type="predicted"/>
<reference evidence="1" key="1">
    <citation type="submission" date="2022-10" db="EMBL/GenBank/DDBJ databases">
        <title>Chryseobacterium sp. nov., a novel bacterial species.</title>
        <authorList>
            <person name="Cao Y."/>
        </authorList>
    </citation>
    <scope>NUCLEOTIDE SEQUENCE</scope>
    <source>
        <strain evidence="1">KC 927</strain>
    </source>
</reference>
<sequence length="181" mass="21449">MKILIVFSILFTSNFIFCQIKKDTITIEQSDIIIKVDTIYSTRTKPIINFQNFNKKNGTLLTGLYRINIDDNTYFITNYKNGIEDSTIFNYKKGYRNGKLKELEIMGYQMIGEAYISIPEYNCNTNSFLDGFTKEYSNDMIIDKIRIRQKIRKKVICWKIYYPNKTVKKIKFNKTLVDLCR</sequence>
<name>A0ABT3Y7H9_9FLAO</name>
<protein>
    <recommendedName>
        <fullName evidence="3">GLPGLI family protein</fullName>
    </recommendedName>
</protein>
<gene>
    <name evidence="1" type="ORF">OEA66_17325</name>
</gene>
<dbReference type="RefSeq" id="WP_267282566.1">
    <property type="nucleotide sequence ID" value="NZ_JAOVZV010000021.1"/>
</dbReference>
<organism evidence="1 2">
    <name type="scientific">Chryseobacterium luquanense</name>
    <dbReference type="NCBI Taxonomy" id="2983766"/>
    <lineage>
        <taxon>Bacteria</taxon>
        <taxon>Pseudomonadati</taxon>
        <taxon>Bacteroidota</taxon>
        <taxon>Flavobacteriia</taxon>
        <taxon>Flavobacteriales</taxon>
        <taxon>Weeksellaceae</taxon>
        <taxon>Chryseobacterium group</taxon>
        <taxon>Chryseobacterium</taxon>
    </lineage>
</organism>
<evidence type="ECO:0008006" key="3">
    <source>
        <dbReference type="Google" id="ProtNLM"/>
    </source>
</evidence>
<keyword evidence="2" id="KW-1185">Reference proteome</keyword>
<accession>A0ABT3Y7H9</accession>
<evidence type="ECO:0000313" key="1">
    <source>
        <dbReference type="EMBL" id="MCX8534112.1"/>
    </source>
</evidence>
<dbReference type="EMBL" id="JAOVZV010000021">
    <property type="protein sequence ID" value="MCX8534112.1"/>
    <property type="molecule type" value="Genomic_DNA"/>
</dbReference>
<dbReference type="Proteomes" id="UP001070176">
    <property type="component" value="Unassembled WGS sequence"/>
</dbReference>
<comment type="caution">
    <text evidence="1">The sequence shown here is derived from an EMBL/GenBank/DDBJ whole genome shotgun (WGS) entry which is preliminary data.</text>
</comment>